<evidence type="ECO:0000313" key="1">
    <source>
        <dbReference type="EMBL" id="MDC3735244.1"/>
    </source>
</evidence>
<dbReference type="EMBL" id="JAGSOW010000002">
    <property type="protein sequence ID" value="MDC3735244.1"/>
    <property type="molecule type" value="Genomic_DNA"/>
</dbReference>
<dbReference type="Proteomes" id="UP001220207">
    <property type="component" value="Unassembled WGS sequence"/>
</dbReference>
<gene>
    <name evidence="1" type="ORF">KDL27_05510</name>
</gene>
<name>A0AB35JK15_PSESY</name>
<sequence length="138" mass="15585">MLKSVPDESGAEYQAATALLLESRTLQFTFQMTTGLLFIPIPVPDFEEKSLPDVQELITFNVDDSIELSKNILEKLEAHNVKIGEFLQKVASIGSSKMMWTSECHNSVIDALNNHVCINKSNIEILKRYQKSVDRLSR</sequence>
<comment type="caution">
    <text evidence="1">The sequence shown here is derived from an EMBL/GenBank/DDBJ whole genome shotgun (WGS) entry which is preliminary data.</text>
</comment>
<dbReference type="AlphaFoldDB" id="A0AB35JK15"/>
<accession>A0AB35JK15</accession>
<organism evidence="1 2">
    <name type="scientific">Pseudomonas syringae pv. syringae</name>
    <dbReference type="NCBI Taxonomy" id="321"/>
    <lineage>
        <taxon>Bacteria</taxon>
        <taxon>Pseudomonadati</taxon>
        <taxon>Pseudomonadota</taxon>
        <taxon>Gammaproteobacteria</taxon>
        <taxon>Pseudomonadales</taxon>
        <taxon>Pseudomonadaceae</taxon>
        <taxon>Pseudomonas</taxon>
        <taxon>Pseudomonas syringae</taxon>
    </lineage>
</organism>
<evidence type="ECO:0000313" key="2">
    <source>
        <dbReference type="Proteomes" id="UP001220207"/>
    </source>
</evidence>
<protein>
    <submittedName>
        <fullName evidence="1">Uncharacterized protein</fullName>
    </submittedName>
</protein>
<proteinExistence type="predicted"/>
<reference evidence="1" key="1">
    <citation type="submission" date="2021-04" db="EMBL/GenBank/DDBJ databases">
        <title>Genome Sequence and Comparative Genome Analysis of Pseudomonas syringae pv. syringae strains EC33 and LMG5496 isolated from Citrus plants from Tunisia and Greece.</title>
        <authorList>
            <person name="Abdellatif E."/>
            <person name="Baeyen S."/>
        </authorList>
    </citation>
    <scope>NUCLEOTIDE SEQUENCE</scope>
    <source>
        <strain evidence="1">LMG 5496</strain>
    </source>
</reference>
<dbReference type="RefSeq" id="WP_272233690.1">
    <property type="nucleotide sequence ID" value="NZ_JAGSOW010000002.1"/>
</dbReference>